<keyword evidence="1" id="KW-0812">Transmembrane</keyword>
<gene>
    <name evidence="2" type="ORF">ENV38_06700</name>
</gene>
<evidence type="ECO:0000313" key="2">
    <source>
        <dbReference type="EMBL" id="HGB36574.1"/>
    </source>
</evidence>
<dbReference type="AlphaFoldDB" id="A0A7V3KPQ1"/>
<comment type="caution">
    <text evidence="2">The sequence shown here is derived from an EMBL/GenBank/DDBJ whole genome shotgun (WGS) entry which is preliminary data.</text>
</comment>
<reference evidence="2" key="1">
    <citation type="journal article" date="2020" name="mSystems">
        <title>Genome- and Community-Level Interaction Insights into Carbon Utilization and Element Cycling Functions of Hydrothermarchaeota in Hydrothermal Sediment.</title>
        <authorList>
            <person name="Zhou Z."/>
            <person name="Liu Y."/>
            <person name="Xu W."/>
            <person name="Pan J."/>
            <person name="Luo Z.H."/>
            <person name="Li M."/>
        </authorList>
    </citation>
    <scope>NUCLEOTIDE SEQUENCE [LARGE SCALE GENOMIC DNA]</scope>
    <source>
        <strain evidence="2">SpSt-754</strain>
    </source>
</reference>
<accession>A0A7V3KPQ1</accession>
<organism evidence="2">
    <name type="scientific">candidate division WOR-3 bacterium</name>
    <dbReference type="NCBI Taxonomy" id="2052148"/>
    <lineage>
        <taxon>Bacteria</taxon>
        <taxon>Bacteria division WOR-3</taxon>
    </lineage>
</organism>
<feature type="transmembrane region" description="Helical" evidence="1">
    <location>
        <begin position="250"/>
        <end position="269"/>
    </location>
</feature>
<keyword evidence="1" id="KW-0472">Membrane</keyword>
<name>A0A7V3KPQ1_UNCW3</name>
<proteinExistence type="predicted"/>
<sequence>MTEFFKKLAGIDRRIIYLTVFLATAIPILTKKTMKIEPLPEVKKAYEYIESLPESSIVMVSIDYDAASMPELQPMLETFLHHAFRKNLKVIMLGHWALGLPLGQQALEDIAKKYNKIYGVDYVFLGYRPGVAAVIINMGKDIKSVFSSDYKYTPIDSLPIMRSVKNYKDIKLLFGLEAGAVGDAWIQYGYARYNLPIILGTTAVMTPDYYPYIQANQVISVIGGLRGAADYETLVGIPGQASIGMLAQSVIHLVIIAFIIIGNIGFLVLRRAKK</sequence>
<keyword evidence="1" id="KW-1133">Transmembrane helix</keyword>
<dbReference type="EMBL" id="DTGD01000253">
    <property type="protein sequence ID" value="HGB36574.1"/>
    <property type="molecule type" value="Genomic_DNA"/>
</dbReference>
<protein>
    <submittedName>
        <fullName evidence="2">Uncharacterized protein</fullName>
    </submittedName>
</protein>
<evidence type="ECO:0000256" key="1">
    <source>
        <dbReference type="SAM" id="Phobius"/>
    </source>
</evidence>